<evidence type="ECO:0000313" key="3">
    <source>
        <dbReference type="EMBL" id="KAK3901779.1"/>
    </source>
</evidence>
<sequence length="276" mass="26637">MHTPTTSTLITALAGAALALANPAPAPAPSPPSLPRRSSTPTSPKSHSGHQLPKSIACARKVVSLADTLPRETNRALARWMATAVPGAVTAVAGINGLDDIVPALTSQCSVYTVTSTLVPPATLTSAYSSYMSVAREWLSSAGPVAHSLASSCGPGEASAMLELMVVSDAESCTSAVIGLVNALGKGAGATTTEGSESATATASGSESETGSSTAAETGTTTRGTGTGASAPTGTTGTAGSSTNTGAATGAGMRESGRAGVVVAAAVAAAGVVALL</sequence>
<evidence type="ECO:0008006" key="5">
    <source>
        <dbReference type="Google" id="ProtNLM"/>
    </source>
</evidence>
<proteinExistence type="predicted"/>
<evidence type="ECO:0000256" key="1">
    <source>
        <dbReference type="SAM" id="MobiDB-lite"/>
    </source>
</evidence>
<accession>A0AAN6MJK1</accession>
<dbReference type="Proteomes" id="UP001303889">
    <property type="component" value="Unassembled WGS sequence"/>
</dbReference>
<comment type="caution">
    <text evidence="3">The sequence shown here is derived from an EMBL/GenBank/DDBJ whole genome shotgun (WGS) entry which is preliminary data.</text>
</comment>
<feature type="compositionally biased region" description="Pro residues" evidence="1">
    <location>
        <begin position="24"/>
        <end position="34"/>
    </location>
</feature>
<feature type="region of interest" description="Disordered" evidence="1">
    <location>
        <begin position="22"/>
        <end position="53"/>
    </location>
</feature>
<dbReference type="AlphaFoldDB" id="A0AAN6MJK1"/>
<feature type="chain" id="PRO_5042977444" description="Infection structure specific protein" evidence="2">
    <location>
        <begin position="22"/>
        <end position="276"/>
    </location>
</feature>
<evidence type="ECO:0000313" key="4">
    <source>
        <dbReference type="Proteomes" id="UP001303889"/>
    </source>
</evidence>
<feature type="region of interest" description="Disordered" evidence="1">
    <location>
        <begin position="189"/>
        <end position="252"/>
    </location>
</feature>
<keyword evidence="2" id="KW-0732">Signal</keyword>
<reference evidence="3" key="1">
    <citation type="journal article" date="2023" name="Mol. Phylogenet. Evol.">
        <title>Genome-scale phylogeny and comparative genomics of the fungal order Sordariales.</title>
        <authorList>
            <person name="Hensen N."/>
            <person name="Bonometti L."/>
            <person name="Westerberg I."/>
            <person name="Brannstrom I.O."/>
            <person name="Guillou S."/>
            <person name="Cros-Aarteil S."/>
            <person name="Calhoun S."/>
            <person name="Haridas S."/>
            <person name="Kuo A."/>
            <person name="Mondo S."/>
            <person name="Pangilinan J."/>
            <person name="Riley R."/>
            <person name="LaButti K."/>
            <person name="Andreopoulos B."/>
            <person name="Lipzen A."/>
            <person name="Chen C."/>
            <person name="Yan M."/>
            <person name="Daum C."/>
            <person name="Ng V."/>
            <person name="Clum A."/>
            <person name="Steindorff A."/>
            <person name="Ohm R.A."/>
            <person name="Martin F."/>
            <person name="Silar P."/>
            <person name="Natvig D.O."/>
            <person name="Lalanne C."/>
            <person name="Gautier V."/>
            <person name="Ament-Velasquez S.L."/>
            <person name="Kruys A."/>
            <person name="Hutchinson M.I."/>
            <person name="Powell A.J."/>
            <person name="Barry K."/>
            <person name="Miller A.N."/>
            <person name="Grigoriev I.V."/>
            <person name="Debuchy R."/>
            <person name="Gladieux P."/>
            <person name="Hiltunen Thoren M."/>
            <person name="Johannesson H."/>
        </authorList>
    </citation>
    <scope>NUCLEOTIDE SEQUENCE</scope>
    <source>
        <strain evidence="3">CBS 103.79</strain>
    </source>
</reference>
<gene>
    <name evidence="3" type="ORF">C8A05DRAFT_34545</name>
</gene>
<organism evidence="3 4">
    <name type="scientific">Staphylotrichum tortipilum</name>
    <dbReference type="NCBI Taxonomy" id="2831512"/>
    <lineage>
        <taxon>Eukaryota</taxon>
        <taxon>Fungi</taxon>
        <taxon>Dikarya</taxon>
        <taxon>Ascomycota</taxon>
        <taxon>Pezizomycotina</taxon>
        <taxon>Sordariomycetes</taxon>
        <taxon>Sordariomycetidae</taxon>
        <taxon>Sordariales</taxon>
        <taxon>Chaetomiaceae</taxon>
        <taxon>Staphylotrichum</taxon>
    </lineage>
</organism>
<name>A0AAN6MJK1_9PEZI</name>
<reference evidence="3" key="2">
    <citation type="submission" date="2023-05" db="EMBL/GenBank/DDBJ databases">
        <authorList>
            <consortium name="Lawrence Berkeley National Laboratory"/>
            <person name="Steindorff A."/>
            <person name="Hensen N."/>
            <person name="Bonometti L."/>
            <person name="Westerberg I."/>
            <person name="Brannstrom I.O."/>
            <person name="Guillou S."/>
            <person name="Cros-Aarteil S."/>
            <person name="Calhoun S."/>
            <person name="Haridas S."/>
            <person name="Kuo A."/>
            <person name="Mondo S."/>
            <person name="Pangilinan J."/>
            <person name="Riley R."/>
            <person name="Labutti K."/>
            <person name="Andreopoulos B."/>
            <person name="Lipzen A."/>
            <person name="Chen C."/>
            <person name="Yanf M."/>
            <person name="Daum C."/>
            <person name="Ng V."/>
            <person name="Clum A."/>
            <person name="Ohm R."/>
            <person name="Martin F."/>
            <person name="Silar P."/>
            <person name="Natvig D."/>
            <person name="Lalanne C."/>
            <person name="Gautier V."/>
            <person name="Ament-Velasquez S.L."/>
            <person name="Kruys A."/>
            <person name="Hutchinson M.I."/>
            <person name="Powell A.J."/>
            <person name="Barry K."/>
            <person name="Miller A.N."/>
            <person name="Grigoriev I.V."/>
            <person name="Debuchy R."/>
            <person name="Gladieux P."/>
            <person name="Thoren M.H."/>
            <person name="Johannesson H."/>
        </authorList>
    </citation>
    <scope>NUCLEOTIDE SEQUENCE</scope>
    <source>
        <strain evidence="3">CBS 103.79</strain>
    </source>
</reference>
<protein>
    <recommendedName>
        <fullName evidence="5">Infection structure specific protein</fullName>
    </recommendedName>
</protein>
<evidence type="ECO:0000256" key="2">
    <source>
        <dbReference type="SAM" id="SignalP"/>
    </source>
</evidence>
<feature type="signal peptide" evidence="2">
    <location>
        <begin position="1"/>
        <end position="21"/>
    </location>
</feature>
<feature type="compositionally biased region" description="Low complexity" evidence="1">
    <location>
        <begin position="35"/>
        <end position="44"/>
    </location>
</feature>
<keyword evidence="4" id="KW-1185">Reference proteome</keyword>
<dbReference type="EMBL" id="MU855556">
    <property type="protein sequence ID" value="KAK3901779.1"/>
    <property type="molecule type" value="Genomic_DNA"/>
</dbReference>